<dbReference type="RefSeq" id="WP_202014032.1">
    <property type="nucleotide sequence ID" value="NZ_JAERRB010000010.1"/>
</dbReference>
<evidence type="ECO:0000313" key="1">
    <source>
        <dbReference type="EMBL" id="MBL0744378.1"/>
    </source>
</evidence>
<reference evidence="1 2" key="1">
    <citation type="submission" date="2021-01" db="EMBL/GenBank/DDBJ databases">
        <title>Chryseolinea sp. Jin1 Genome sequencing and assembly.</title>
        <authorList>
            <person name="Kim I."/>
        </authorList>
    </citation>
    <scope>NUCLEOTIDE SEQUENCE [LARGE SCALE GENOMIC DNA]</scope>
    <source>
        <strain evidence="1 2">Jin1</strain>
    </source>
</reference>
<dbReference type="EMBL" id="JAERRB010000010">
    <property type="protein sequence ID" value="MBL0744378.1"/>
    <property type="molecule type" value="Genomic_DNA"/>
</dbReference>
<dbReference type="InterPro" id="IPR046508">
    <property type="entry name" value="DUF6686"/>
</dbReference>
<name>A0ABS1KY47_9BACT</name>
<dbReference type="Proteomes" id="UP000613030">
    <property type="component" value="Unassembled WGS sequence"/>
</dbReference>
<organism evidence="1 2">
    <name type="scientific">Chryseolinea lacunae</name>
    <dbReference type="NCBI Taxonomy" id="2801331"/>
    <lineage>
        <taxon>Bacteria</taxon>
        <taxon>Pseudomonadati</taxon>
        <taxon>Bacteroidota</taxon>
        <taxon>Cytophagia</taxon>
        <taxon>Cytophagales</taxon>
        <taxon>Fulvivirgaceae</taxon>
        <taxon>Chryseolinea</taxon>
    </lineage>
</organism>
<comment type="caution">
    <text evidence="1">The sequence shown here is derived from an EMBL/GenBank/DDBJ whole genome shotgun (WGS) entry which is preliminary data.</text>
</comment>
<dbReference type="Pfam" id="PF20391">
    <property type="entry name" value="DUF6686"/>
    <property type="match status" value="1"/>
</dbReference>
<protein>
    <submittedName>
        <fullName evidence="1">Uncharacterized protein</fullName>
    </submittedName>
</protein>
<gene>
    <name evidence="1" type="ORF">JI741_24305</name>
</gene>
<keyword evidence="2" id="KW-1185">Reference proteome</keyword>
<evidence type="ECO:0000313" key="2">
    <source>
        <dbReference type="Proteomes" id="UP000613030"/>
    </source>
</evidence>
<sequence>MHSKSEREIITESSNGFVSRCPCCQEYNVAYKTVLLVFDEEQMLRFFEWVVSYRHSRENYNPLPHGRTRIYSSPHSNLFLVYSDAELDELADLSAEVQIVLEARKLVRGVGY</sequence>
<proteinExistence type="predicted"/>
<accession>A0ABS1KY47</accession>